<sequence length="277" mass="28975">MIGTGMNSLSTPPATGVGTPRFRPRAALVHPLTLRAVSFAIALLAWEIAGRWPVSPSFPPFSETATAFAALLSDGSLLRAFGVTLTPLAIGLAVSGVVGVGIGVAMGLDERVEWFGVPIFIVLQAAPLAALVPILVMAYGIGLLTKVSIVCIMAMPVIVLNSFKAVRHAPRSLIEMGTSFLGTPAQIIRKIILPAATPVIFAGLRLGAAAGFVGAVLAELLVTPTGIGDIITYNQSVADYPKMYAAIAAIIMVSVGFIEILGFVEQRFLRPETRRTA</sequence>
<organism evidence="9 10">
    <name type="scientific">Prosthecodimorpha staleyi</name>
    <dbReference type="NCBI Taxonomy" id="2840188"/>
    <lineage>
        <taxon>Bacteria</taxon>
        <taxon>Pseudomonadati</taxon>
        <taxon>Pseudomonadota</taxon>
        <taxon>Alphaproteobacteria</taxon>
        <taxon>Hyphomicrobiales</taxon>
        <taxon>Ancalomicrobiaceae</taxon>
        <taxon>Prosthecodimorpha</taxon>
    </lineage>
</organism>
<evidence type="ECO:0000256" key="7">
    <source>
        <dbReference type="RuleBase" id="RU363032"/>
    </source>
</evidence>
<dbReference type="Proteomes" id="UP000766595">
    <property type="component" value="Unassembled WGS sequence"/>
</dbReference>
<dbReference type="RefSeq" id="WP_261969369.1">
    <property type="nucleotide sequence ID" value="NZ_JAHHZF010000007.1"/>
</dbReference>
<dbReference type="CDD" id="cd06261">
    <property type="entry name" value="TM_PBP2"/>
    <property type="match status" value="1"/>
</dbReference>
<evidence type="ECO:0000256" key="1">
    <source>
        <dbReference type="ARBA" id="ARBA00004651"/>
    </source>
</evidence>
<evidence type="ECO:0000256" key="4">
    <source>
        <dbReference type="ARBA" id="ARBA00022692"/>
    </source>
</evidence>
<keyword evidence="5 7" id="KW-1133">Transmembrane helix</keyword>
<dbReference type="PROSITE" id="PS50928">
    <property type="entry name" value="ABC_TM1"/>
    <property type="match status" value="1"/>
</dbReference>
<protein>
    <submittedName>
        <fullName evidence="9">ABC transporter permease subunit</fullName>
    </submittedName>
</protein>
<evidence type="ECO:0000313" key="10">
    <source>
        <dbReference type="Proteomes" id="UP000766595"/>
    </source>
</evidence>
<feature type="transmembrane region" description="Helical" evidence="7">
    <location>
        <begin position="88"/>
        <end position="108"/>
    </location>
</feature>
<feature type="domain" description="ABC transmembrane type-1" evidence="8">
    <location>
        <begin position="81"/>
        <end position="262"/>
    </location>
</feature>
<dbReference type="SUPFAM" id="SSF161098">
    <property type="entry name" value="MetI-like"/>
    <property type="match status" value="1"/>
</dbReference>
<gene>
    <name evidence="9" type="ORF">KL771_15025</name>
</gene>
<dbReference type="PANTHER" id="PTHR30151">
    <property type="entry name" value="ALKANE SULFONATE ABC TRANSPORTER-RELATED, MEMBRANE SUBUNIT"/>
    <property type="match status" value="1"/>
</dbReference>
<evidence type="ECO:0000256" key="5">
    <source>
        <dbReference type="ARBA" id="ARBA00022989"/>
    </source>
</evidence>
<comment type="caution">
    <text evidence="9">The sequence shown here is derived from an EMBL/GenBank/DDBJ whole genome shotgun (WGS) entry which is preliminary data.</text>
</comment>
<name>A0A947GFN5_9HYPH</name>
<reference evidence="9 10" key="1">
    <citation type="submission" date="2021-06" db="EMBL/GenBank/DDBJ databases">
        <authorList>
            <person name="Grouzdev D.S."/>
            <person name="Koziaeva V."/>
        </authorList>
    </citation>
    <scope>NUCLEOTIDE SEQUENCE [LARGE SCALE GENOMIC DNA]</scope>
    <source>
        <strain evidence="9 10">22</strain>
    </source>
</reference>
<keyword evidence="6 7" id="KW-0472">Membrane</keyword>
<evidence type="ECO:0000256" key="6">
    <source>
        <dbReference type="ARBA" id="ARBA00023136"/>
    </source>
</evidence>
<proteinExistence type="inferred from homology"/>
<dbReference type="InterPro" id="IPR035906">
    <property type="entry name" value="MetI-like_sf"/>
</dbReference>
<comment type="similarity">
    <text evidence="7">Belongs to the binding-protein-dependent transport system permease family.</text>
</comment>
<dbReference type="PANTHER" id="PTHR30151:SF0">
    <property type="entry name" value="ABC TRANSPORTER PERMEASE PROTEIN MJ0413-RELATED"/>
    <property type="match status" value="1"/>
</dbReference>
<accession>A0A947GFN5</accession>
<evidence type="ECO:0000256" key="2">
    <source>
        <dbReference type="ARBA" id="ARBA00022448"/>
    </source>
</evidence>
<feature type="transmembrane region" description="Helical" evidence="7">
    <location>
        <begin position="115"/>
        <end position="141"/>
    </location>
</feature>
<dbReference type="Pfam" id="PF00528">
    <property type="entry name" value="BPD_transp_1"/>
    <property type="match status" value="1"/>
</dbReference>
<dbReference type="EMBL" id="JAHHZF010000007">
    <property type="protein sequence ID" value="MBT9290780.1"/>
    <property type="molecule type" value="Genomic_DNA"/>
</dbReference>
<dbReference type="Gene3D" id="1.10.3720.10">
    <property type="entry name" value="MetI-like"/>
    <property type="match status" value="1"/>
</dbReference>
<feature type="transmembrane region" description="Helical" evidence="7">
    <location>
        <begin position="199"/>
        <end position="223"/>
    </location>
</feature>
<keyword evidence="4 7" id="KW-0812">Transmembrane</keyword>
<dbReference type="GO" id="GO:0005886">
    <property type="term" value="C:plasma membrane"/>
    <property type="evidence" value="ECO:0007669"/>
    <property type="project" value="UniProtKB-SubCell"/>
</dbReference>
<evidence type="ECO:0000259" key="8">
    <source>
        <dbReference type="PROSITE" id="PS50928"/>
    </source>
</evidence>
<keyword evidence="2 7" id="KW-0813">Transport</keyword>
<evidence type="ECO:0000313" key="9">
    <source>
        <dbReference type="EMBL" id="MBT9290780.1"/>
    </source>
</evidence>
<dbReference type="AlphaFoldDB" id="A0A947GFN5"/>
<dbReference type="InterPro" id="IPR000515">
    <property type="entry name" value="MetI-like"/>
</dbReference>
<keyword evidence="3" id="KW-1003">Cell membrane</keyword>
<comment type="subcellular location">
    <subcellularLocation>
        <location evidence="1 7">Cell membrane</location>
        <topology evidence="1 7">Multi-pass membrane protein</topology>
    </subcellularLocation>
</comment>
<dbReference type="GO" id="GO:0055085">
    <property type="term" value="P:transmembrane transport"/>
    <property type="evidence" value="ECO:0007669"/>
    <property type="project" value="InterPro"/>
</dbReference>
<evidence type="ECO:0000256" key="3">
    <source>
        <dbReference type="ARBA" id="ARBA00022475"/>
    </source>
</evidence>
<feature type="transmembrane region" description="Helical" evidence="7">
    <location>
        <begin position="147"/>
        <end position="166"/>
    </location>
</feature>
<feature type="transmembrane region" description="Helical" evidence="7">
    <location>
        <begin position="32"/>
        <end position="49"/>
    </location>
</feature>
<keyword evidence="10" id="KW-1185">Reference proteome</keyword>
<feature type="transmembrane region" description="Helical" evidence="7">
    <location>
        <begin position="243"/>
        <end position="264"/>
    </location>
</feature>